<proteinExistence type="predicted"/>
<feature type="domain" description="Tetrapyrrole biosynthesis uroporphyrinogen III synthase" evidence="2">
    <location>
        <begin position="69"/>
        <end position="322"/>
    </location>
</feature>
<name>A0A7N0RFC6_KALFE</name>
<dbReference type="InterPro" id="IPR003754">
    <property type="entry name" value="4pyrrol_synth_uPrphyn_synth"/>
</dbReference>
<evidence type="ECO:0000259" key="2">
    <source>
        <dbReference type="Pfam" id="PF02602"/>
    </source>
</evidence>
<dbReference type="CDD" id="cd06578">
    <property type="entry name" value="HemD"/>
    <property type="match status" value="1"/>
</dbReference>
<feature type="region of interest" description="Disordered" evidence="1">
    <location>
        <begin position="90"/>
        <end position="110"/>
    </location>
</feature>
<accession>A0A7N0RFC6</accession>
<evidence type="ECO:0000313" key="3">
    <source>
        <dbReference type="EnsemblPlants" id="Kaladp0011s0152.2.v1.1.CDS.1"/>
    </source>
</evidence>
<dbReference type="EnsemblPlants" id="Kaladp0011s0152.1.v1.1">
    <property type="protein sequence ID" value="Kaladp0011s0152.1.v1.1.CDS.1"/>
    <property type="gene ID" value="Kaladp0011s0152.v1.1"/>
</dbReference>
<dbReference type="Proteomes" id="UP000594263">
    <property type="component" value="Unplaced"/>
</dbReference>
<dbReference type="UniPathway" id="UPA00251">
    <property type="reaction ID" value="UER00320"/>
</dbReference>
<dbReference type="Gramene" id="Kaladp0011s0152.2.v1.1">
    <property type="protein sequence ID" value="Kaladp0011s0152.2.v1.1.CDS.1"/>
    <property type="gene ID" value="Kaladp0011s0152.v1.1"/>
</dbReference>
<dbReference type="InterPro" id="IPR036108">
    <property type="entry name" value="4pyrrol_syn_uPrphyn_synt_sf"/>
</dbReference>
<organism evidence="3 4">
    <name type="scientific">Kalanchoe fedtschenkoi</name>
    <name type="common">Lavender scallops</name>
    <name type="synonym">South American air plant</name>
    <dbReference type="NCBI Taxonomy" id="63787"/>
    <lineage>
        <taxon>Eukaryota</taxon>
        <taxon>Viridiplantae</taxon>
        <taxon>Streptophyta</taxon>
        <taxon>Embryophyta</taxon>
        <taxon>Tracheophyta</taxon>
        <taxon>Spermatophyta</taxon>
        <taxon>Magnoliopsida</taxon>
        <taxon>eudicotyledons</taxon>
        <taxon>Gunneridae</taxon>
        <taxon>Pentapetalae</taxon>
        <taxon>Saxifragales</taxon>
        <taxon>Crassulaceae</taxon>
        <taxon>Kalanchoe</taxon>
    </lineage>
</organism>
<dbReference type="PANTHER" id="PTHR38020:SF1">
    <property type="entry name" value="UROPORPHYRINOGEN-III SYNTHASE"/>
    <property type="match status" value="1"/>
</dbReference>
<sequence length="339" mass="37122">MLKNYNPETINIYFINFPTNFINFPTVQIFDYGNQQLYPCRTPAAARSAHHHRQTNVAFTTPSNYAERLSSILTLKGFNPLWLPTITTHSTPHTKSSLKPYLRPPPNSAPNHPPPINDFAVLAFTSRAGISAFRDAVEELDRRPLLPDGGEFVIAALGYDSVLLDDAFVDRVCENVGRVRIAVPEVATPSGLVAELGLGRGRKVLCPVPLVVGMEEPPVVPGFLNELEKSGWVAVRVDAYETRWAGAESGRRLVAVEENVDAVVFTSTGEVEGLLKSLKEMGWDWGMVRRKWPQLVVAAHGPVTAAGAERLGVDVDLVSSRFGTFEGVVDALHLRLSGS</sequence>
<dbReference type="SUPFAM" id="SSF69618">
    <property type="entry name" value="HemD-like"/>
    <property type="match status" value="1"/>
</dbReference>
<dbReference type="EnsemblPlants" id="Kaladp0011s0152.2.v1.1">
    <property type="protein sequence ID" value="Kaladp0011s0152.2.v1.1.CDS.1"/>
    <property type="gene ID" value="Kaladp0011s0152.v1.1"/>
</dbReference>
<evidence type="ECO:0000313" key="4">
    <source>
        <dbReference type="Proteomes" id="UP000594263"/>
    </source>
</evidence>
<dbReference type="Gramene" id="Kaladp0011s0152.1.v1.1">
    <property type="protein sequence ID" value="Kaladp0011s0152.1.v1.1.CDS.1"/>
    <property type="gene ID" value="Kaladp0011s0152.v1.1"/>
</dbReference>
<protein>
    <recommendedName>
        <fullName evidence="2">Tetrapyrrole biosynthesis uroporphyrinogen III synthase domain-containing protein</fullName>
    </recommendedName>
</protein>
<dbReference type="GO" id="GO:0006782">
    <property type="term" value="P:protoporphyrinogen IX biosynthetic process"/>
    <property type="evidence" value="ECO:0007669"/>
    <property type="project" value="UniProtKB-UniPathway"/>
</dbReference>
<dbReference type="GO" id="GO:0004852">
    <property type="term" value="F:uroporphyrinogen-III synthase activity"/>
    <property type="evidence" value="ECO:0007669"/>
    <property type="project" value="InterPro"/>
</dbReference>
<evidence type="ECO:0000256" key="1">
    <source>
        <dbReference type="SAM" id="MobiDB-lite"/>
    </source>
</evidence>
<dbReference type="PANTHER" id="PTHR38020">
    <property type="entry name" value="UROPORPHYRINOGEN-III SYNTHASE"/>
    <property type="match status" value="1"/>
</dbReference>
<dbReference type="Gene3D" id="3.40.50.10090">
    <property type="match status" value="1"/>
</dbReference>
<dbReference type="Pfam" id="PF02602">
    <property type="entry name" value="HEM4"/>
    <property type="match status" value="1"/>
</dbReference>
<dbReference type="OMA" id="IRVDAYE"/>
<keyword evidence="4" id="KW-1185">Reference proteome</keyword>
<reference evidence="3" key="1">
    <citation type="submission" date="2021-01" db="UniProtKB">
        <authorList>
            <consortium name="EnsemblPlants"/>
        </authorList>
    </citation>
    <scope>IDENTIFICATION</scope>
</reference>
<dbReference type="AlphaFoldDB" id="A0A7N0RFC6"/>